<protein>
    <recommendedName>
        <fullName evidence="3">Formamidopyrimidine-DNA glycosylase catalytic domain-containing protein</fullName>
    </recommendedName>
</protein>
<accession>A0A3N4JQS7</accession>
<feature type="coiled-coil region" evidence="1">
    <location>
        <begin position="869"/>
        <end position="903"/>
    </location>
</feature>
<dbReference type="OrthoDB" id="5365701at2759"/>
<feature type="compositionally biased region" description="Low complexity" evidence="2">
    <location>
        <begin position="148"/>
        <end position="159"/>
    </location>
</feature>
<feature type="compositionally biased region" description="Acidic residues" evidence="2">
    <location>
        <begin position="169"/>
        <end position="181"/>
    </location>
</feature>
<dbReference type="PROSITE" id="PS51068">
    <property type="entry name" value="FPG_CAT"/>
    <property type="match status" value="1"/>
</dbReference>
<evidence type="ECO:0000313" key="5">
    <source>
        <dbReference type="Proteomes" id="UP000276215"/>
    </source>
</evidence>
<feature type="compositionally biased region" description="Basic and acidic residues" evidence="2">
    <location>
        <begin position="518"/>
        <end position="547"/>
    </location>
</feature>
<feature type="compositionally biased region" description="Basic and acidic residues" evidence="2">
    <location>
        <begin position="1244"/>
        <end position="1253"/>
    </location>
</feature>
<evidence type="ECO:0000256" key="1">
    <source>
        <dbReference type="SAM" id="Coils"/>
    </source>
</evidence>
<dbReference type="PANTHER" id="PTHR40641">
    <property type="entry name" value="INVOLUCRIN REPEAT PROTEIN (AFU_ORTHOLOGUE AFUA_2G08060)"/>
    <property type="match status" value="1"/>
</dbReference>
<feature type="region of interest" description="Disordered" evidence="2">
    <location>
        <begin position="231"/>
        <end position="259"/>
    </location>
</feature>
<dbReference type="AlphaFoldDB" id="A0A3N4JQS7"/>
<feature type="compositionally biased region" description="Low complexity" evidence="2">
    <location>
        <begin position="8"/>
        <end position="22"/>
    </location>
</feature>
<evidence type="ECO:0000313" key="4">
    <source>
        <dbReference type="EMBL" id="RPB00686.1"/>
    </source>
</evidence>
<dbReference type="InterPro" id="IPR053268">
    <property type="entry name" value="Woronin_anchor"/>
</dbReference>
<evidence type="ECO:0000259" key="3">
    <source>
        <dbReference type="PROSITE" id="PS51068"/>
    </source>
</evidence>
<feature type="region of interest" description="Disordered" evidence="2">
    <location>
        <begin position="1191"/>
        <end position="1227"/>
    </location>
</feature>
<dbReference type="Proteomes" id="UP000276215">
    <property type="component" value="Unassembled WGS sequence"/>
</dbReference>
<dbReference type="GO" id="GO:0006284">
    <property type="term" value="P:base-excision repair"/>
    <property type="evidence" value="ECO:0007669"/>
    <property type="project" value="InterPro"/>
</dbReference>
<dbReference type="EMBL" id="ML120378">
    <property type="protein sequence ID" value="RPB00686.1"/>
    <property type="molecule type" value="Genomic_DNA"/>
</dbReference>
<feature type="region of interest" description="Disordered" evidence="2">
    <location>
        <begin position="1"/>
        <end position="204"/>
    </location>
</feature>
<feature type="coiled-coil region" evidence="1">
    <location>
        <begin position="713"/>
        <end position="814"/>
    </location>
</feature>
<feature type="compositionally biased region" description="Gly residues" evidence="2">
    <location>
        <begin position="1199"/>
        <end position="1209"/>
    </location>
</feature>
<feature type="compositionally biased region" description="Basic and acidic residues" evidence="2">
    <location>
        <begin position="122"/>
        <end position="136"/>
    </location>
</feature>
<dbReference type="GO" id="GO:0003906">
    <property type="term" value="F:DNA-(apurinic or apyrimidinic site) endonuclease activity"/>
    <property type="evidence" value="ECO:0007669"/>
    <property type="project" value="InterPro"/>
</dbReference>
<keyword evidence="1" id="KW-0175">Coiled coil</keyword>
<sequence>MKDVLPDASRPSSSQSARRQSALTTEGKKIPGLSDILVGRPAVPSRWPSTHTDAGESETGGVQVPSMPQTPSVLAEVRSLRSFSSASPRTQEEATSGEPGDEDVTTITAQPELTRSQTWPHVDPEIDSAKPEEQKEGGGGGHSRPSTAESSSQAQPQGQAGWGGKEGFEDNQEVEGEEEDNNNNNKTTIEHQYPAEEKESVHSEEADAVFTTFEEEPITAFTEEAEEAIFQSDDRDNHQPIESNAVTTHHSSPKLLTPFEPLPSIEPLFSQHTSTTEFAQKLSYIPPPLPEVGEENTQQPHIAITIPPSPQSQIQPVAKQTSPQESKIPIPVKQIPTPAHTPDPEQPLISTSSSPSSSSSENLNISIEADPDFQVSVRKVSNESHPRRDSIEVSVSRSDTFRRESIRAQPSVDSLLSIGSFVVEDSSRAPSPVISETRERDSVLFREEEVVGICKQQQEEEEKEKEESKSKEEAVGSAYQSLFGGSSGETTTTTTVGGGRDRAISDPFTTKDTPTIAAREKAEYKISTKPFEKPYAPEKQEEEKEQPILETPTKPFPAKKKLPTIPEVRKVSTEVHPPTPTRVASSVRERKFISTEDLIARLAGQSTPAQELRRSRSFGLQRIKVPSEDPMDILKRGERRRTISPSLRRVGSQIDSPRTSAEHVIFNGEQRYGTPDGSGKGKARDVTSTIEYFEAWGDKDGEPKSPTRPPSIRRRQSMQIVDLENRLQALAAENTTLTHDKANVEKSLVEAVTRGKDEAKALKVNLEEKQALLEEKDSQIEELQRKISWYRTEVERLSQTNDALSQTNDTLSQTNSTLSTSYKFSYAALTAKCDKKREAMLKLSSEHSDLQRNFTEMQSGMESIIRTELSEKDAELERLRVELDRAREEVRKLQGKVSARQTNQYIDSKDMAYFNSSCKNIFQSVRIFCKQFSSFSTGKKCIHVHRITDETIRDRVEAVMLDDRGVRRMLKEEKRRPEVFMAIIMRMVWELVFTRYLFGLEAEERRKLLSLEKILTDVGAPAAVHQWRATTLTLLSQRPAFTPKRNADIETVVSTILHQLSTLLPPPSQYTRLAHSSLTTIITSAVALAVEMRTQRAEYVMLRPPAPTYDENGDVNNTVPFVAARMANRGTDPVTDEELEAEGATVKAVLFPTLIRRGNEFGEGYEVESVVLKMQVLVNRPLLRSESRAGVRTSRELAGGAGGGGGGGVNRLTPITDASPRTTPEKTRVGGVVEAVGTTMPRISERNARVERMQRRRASARRSGSGSGRE</sequence>
<organism evidence="4 5">
    <name type="scientific">Choiromyces venosus 120613-1</name>
    <dbReference type="NCBI Taxonomy" id="1336337"/>
    <lineage>
        <taxon>Eukaryota</taxon>
        <taxon>Fungi</taxon>
        <taxon>Dikarya</taxon>
        <taxon>Ascomycota</taxon>
        <taxon>Pezizomycotina</taxon>
        <taxon>Pezizomycetes</taxon>
        <taxon>Pezizales</taxon>
        <taxon>Tuberaceae</taxon>
        <taxon>Choiromyces</taxon>
    </lineage>
</organism>
<feature type="region of interest" description="Disordered" evidence="2">
    <location>
        <begin position="1244"/>
        <end position="1270"/>
    </location>
</feature>
<feature type="region of interest" description="Disordered" evidence="2">
    <location>
        <begin position="454"/>
        <end position="588"/>
    </location>
</feature>
<name>A0A3N4JQS7_9PEZI</name>
<dbReference type="GO" id="GO:0019104">
    <property type="term" value="F:DNA N-glycosylase activity"/>
    <property type="evidence" value="ECO:0007669"/>
    <property type="project" value="InterPro"/>
</dbReference>
<feature type="compositionally biased region" description="Polar residues" evidence="2">
    <location>
        <begin position="240"/>
        <end position="250"/>
    </location>
</feature>
<feature type="compositionally biased region" description="Basic and acidic residues" evidence="2">
    <location>
        <begin position="193"/>
        <end position="204"/>
    </location>
</feature>
<reference evidence="4 5" key="1">
    <citation type="journal article" date="2018" name="Nat. Ecol. Evol.">
        <title>Pezizomycetes genomes reveal the molecular basis of ectomycorrhizal truffle lifestyle.</title>
        <authorList>
            <person name="Murat C."/>
            <person name="Payen T."/>
            <person name="Noel B."/>
            <person name="Kuo A."/>
            <person name="Morin E."/>
            <person name="Chen J."/>
            <person name="Kohler A."/>
            <person name="Krizsan K."/>
            <person name="Balestrini R."/>
            <person name="Da Silva C."/>
            <person name="Montanini B."/>
            <person name="Hainaut M."/>
            <person name="Levati E."/>
            <person name="Barry K.W."/>
            <person name="Belfiori B."/>
            <person name="Cichocki N."/>
            <person name="Clum A."/>
            <person name="Dockter R.B."/>
            <person name="Fauchery L."/>
            <person name="Guy J."/>
            <person name="Iotti M."/>
            <person name="Le Tacon F."/>
            <person name="Lindquist E.A."/>
            <person name="Lipzen A."/>
            <person name="Malagnac F."/>
            <person name="Mello A."/>
            <person name="Molinier V."/>
            <person name="Miyauchi S."/>
            <person name="Poulain J."/>
            <person name="Riccioni C."/>
            <person name="Rubini A."/>
            <person name="Sitrit Y."/>
            <person name="Splivallo R."/>
            <person name="Traeger S."/>
            <person name="Wang M."/>
            <person name="Zifcakova L."/>
            <person name="Wipf D."/>
            <person name="Zambonelli A."/>
            <person name="Paolocci F."/>
            <person name="Nowrousian M."/>
            <person name="Ottonello S."/>
            <person name="Baldrian P."/>
            <person name="Spatafora J.W."/>
            <person name="Henrissat B."/>
            <person name="Nagy L.G."/>
            <person name="Aury J.M."/>
            <person name="Wincker P."/>
            <person name="Grigoriev I.V."/>
            <person name="Bonfante P."/>
            <person name="Martin F.M."/>
        </authorList>
    </citation>
    <scope>NUCLEOTIDE SEQUENCE [LARGE SCALE GENOMIC DNA]</scope>
    <source>
        <strain evidence="4 5">120613-1</strain>
    </source>
</reference>
<dbReference type="PANTHER" id="PTHR40641:SF2">
    <property type="entry name" value="INVOLUCRIN REPEAT PROTEIN"/>
    <property type="match status" value="1"/>
</dbReference>
<feature type="compositionally biased region" description="Basic and acidic residues" evidence="2">
    <location>
        <begin position="380"/>
        <end position="391"/>
    </location>
</feature>
<dbReference type="STRING" id="1336337.A0A3N4JQS7"/>
<feature type="domain" description="Formamidopyrimidine-DNA glycosylase catalytic" evidence="3">
    <location>
        <begin position="563"/>
        <end position="673"/>
    </location>
</feature>
<feature type="compositionally biased region" description="Polar residues" evidence="2">
    <location>
        <begin position="105"/>
        <end position="119"/>
    </location>
</feature>
<dbReference type="GO" id="GO:0008270">
    <property type="term" value="F:zinc ion binding"/>
    <property type="evidence" value="ECO:0007669"/>
    <property type="project" value="InterPro"/>
</dbReference>
<feature type="region of interest" description="Disordered" evidence="2">
    <location>
        <begin position="303"/>
        <end position="409"/>
    </location>
</feature>
<feature type="compositionally biased region" description="Low complexity" evidence="2">
    <location>
        <begin position="347"/>
        <end position="368"/>
    </location>
</feature>
<feature type="compositionally biased region" description="Basic and acidic residues" evidence="2">
    <location>
        <begin position="465"/>
        <end position="474"/>
    </location>
</feature>
<gene>
    <name evidence="4" type="ORF">L873DRAFT_1834987</name>
</gene>
<evidence type="ECO:0000256" key="2">
    <source>
        <dbReference type="SAM" id="MobiDB-lite"/>
    </source>
</evidence>
<proteinExistence type="predicted"/>
<keyword evidence="5" id="KW-1185">Reference proteome</keyword>
<dbReference type="InterPro" id="IPR012319">
    <property type="entry name" value="FPG_cat"/>
</dbReference>